<keyword evidence="1" id="KW-1133">Transmembrane helix</keyword>
<dbReference type="OrthoDB" id="3678830at2"/>
<dbReference type="RefSeq" id="WP_146356884.1">
    <property type="nucleotide sequence ID" value="NZ_VOBR01000022.1"/>
</dbReference>
<name>A0A563EM73_9PSEU</name>
<evidence type="ECO:0000313" key="3">
    <source>
        <dbReference type="Proteomes" id="UP000316639"/>
    </source>
</evidence>
<dbReference type="AlphaFoldDB" id="A0A563EM73"/>
<proteinExistence type="predicted"/>
<organism evidence="2 3">
    <name type="scientific">Lentzea tibetensis</name>
    <dbReference type="NCBI Taxonomy" id="2591470"/>
    <lineage>
        <taxon>Bacteria</taxon>
        <taxon>Bacillati</taxon>
        <taxon>Actinomycetota</taxon>
        <taxon>Actinomycetes</taxon>
        <taxon>Pseudonocardiales</taxon>
        <taxon>Pseudonocardiaceae</taxon>
        <taxon>Lentzea</taxon>
    </lineage>
</organism>
<gene>
    <name evidence="2" type="ORF">FKR81_29900</name>
</gene>
<keyword evidence="1" id="KW-0812">Transmembrane</keyword>
<evidence type="ECO:0000313" key="2">
    <source>
        <dbReference type="EMBL" id="TWP48190.1"/>
    </source>
</evidence>
<sequence>MDVDRGLWWSVTWPWLVIWVLTVAAVVAVAAMVVVRGMALWRGRGEPEQDVPGLLFYVHGERVINLCKVGRYDDAVTRQFVEQITVTKDGRLQVGPSEFGIGAGGSVQRQTTNTYEKPATEIDVIGVVLAGLQSANGVVHADLTKRSIRADTAWRRARPARLSDIRDYVSLDGRFELSERTGDSVVLLAPIGEQRVRVECDDKGLRDTRVPGGLFNARCIGKVQSWNAATGEIVVLPVVIFQ</sequence>
<protein>
    <submittedName>
        <fullName evidence="2">Uncharacterized protein</fullName>
    </submittedName>
</protein>
<reference evidence="2 3" key="1">
    <citation type="submission" date="2019-07" db="EMBL/GenBank/DDBJ databases">
        <title>Lentzea xizangensis sp. nov., isolated from Qinghai-Tibetan Plateau Soils.</title>
        <authorList>
            <person name="Huang J."/>
        </authorList>
    </citation>
    <scope>NUCLEOTIDE SEQUENCE [LARGE SCALE GENOMIC DNA]</scope>
    <source>
        <strain evidence="2 3">FXJ1.1311</strain>
    </source>
</reference>
<dbReference type="EMBL" id="VOBR01000022">
    <property type="protein sequence ID" value="TWP48190.1"/>
    <property type="molecule type" value="Genomic_DNA"/>
</dbReference>
<dbReference type="Proteomes" id="UP000316639">
    <property type="component" value="Unassembled WGS sequence"/>
</dbReference>
<feature type="transmembrane region" description="Helical" evidence="1">
    <location>
        <begin position="12"/>
        <end position="35"/>
    </location>
</feature>
<comment type="caution">
    <text evidence="2">The sequence shown here is derived from an EMBL/GenBank/DDBJ whole genome shotgun (WGS) entry which is preliminary data.</text>
</comment>
<accession>A0A563EM73</accession>
<keyword evidence="3" id="KW-1185">Reference proteome</keyword>
<keyword evidence="1" id="KW-0472">Membrane</keyword>
<evidence type="ECO:0000256" key="1">
    <source>
        <dbReference type="SAM" id="Phobius"/>
    </source>
</evidence>